<dbReference type="AlphaFoldDB" id="A0A644XZF6"/>
<dbReference type="Gene3D" id="3.40.1190.20">
    <property type="match status" value="1"/>
</dbReference>
<dbReference type="EC" id="2.7.1.45" evidence="5"/>
<sequence>MSRFVTFGEIMLRLTPPDHEVLFQTSSLVATFGGAEANVAVSLANYGENVSYVTAAPSNPVGDAMVKEMRSFGIDTSFIARKGDRLGIYFTETGSSMRPSKVVYDRAGSSIAEVKPGDFDWDRILDGATWFHTTGITPSLAEGTAAVALEAVKACKAKGITVSCDLNYRKKLWKWGKTAKEVMTEFAKYVDVTIANEEDCQKCLGIEIDVDVTSGELDVSKYRVLAEKVMASYPNMKYLAVSLRESVSADWNGWSAVLADNKGNFFASKKYEIRDIVDRIGGGDSFGSGLIWGLNNLKTPQEALEFAVAASALKHTIYGDFNRVSREDVLNLAGGDASGRVQR</sequence>
<proteinExistence type="inferred from homology"/>
<reference evidence="5" key="1">
    <citation type="submission" date="2019-08" db="EMBL/GenBank/DDBJ databases">
        <authorList>
            <person name="Kucharzyk K."/>
            <person name="Murdoch R.W."/>
            <person name="Higgins S."/>
            <person name="Loffler F."/>
        </authorList>
    </citation>
    <scope>NUCLEOTIDE SEQUENCE</scope>
</reference>
<evidence type="ECO:0000259" key="4">
    <source>
        <dbReference type="Pfam" id="PF00294"/>
    </source>
</evidence>
<comment type="caution">
    <text evidence="5">The sequence shown here is derived from an EMBL/GenBank/DDBJ whole genome shotgun (WGS) entry which is preliminary data.</text>
</comment>
<evidence type="ECO:0000313" key="5">
    <source>
        <dbReference type="EMBL" id="MPM21636.1"/>
    </source>
</evidence>
<keyword evidence="3 5" id="KW-0418">Kinase</keyword>
<dbReference type="PANTHER" id="PTHR43320">
    <property type="entry name" value="SUGAR KINASE"/>
    <property type="match status" value="1"/>
</dbReference>
<comment type="similarity">
    <text evidence="1">Belongs to the carbohydrate kinase PfkB family.</text>
</comment>
<dbReference type="InterPro" id="IPR011611">
    <property type="entry name" value="PfkB_dom"/>
</dbReference>
<keyword evidence="2 5" id="KW-0808">Transferase</keyword>
<dbReference type="InterPro" id="IPR052700">
    <property type="entry name" value="Carb_kinase_PfkB-like"/>
</dbReference>
<organism evidence="5">
    <name type="scientific">bioreactor metagenome</name>
    <dbReference type="NCBI Taxonomy" id="1076179"/>
    <lineage>
        <taxon>unclassified sequences</taxon>
        <taxon>metagenomes</taxon>
        <taxon>ecological metagenomes</taxon>
    </lineage>
</organism>
<evidence type="ECO:0000256" key="2">
    <source>
        <dbReference type="ARBA" id="ARBA00022679"/>
    </source>
</evidence>
<dbReference type="CDD" id="cd01166">
    <property type="entry name" value="KdgK"/>
    <property type="match status" value="1"/>
</dbReference>
<feature type="domain" description="Carbohydrate kinase PfkB" evidence="4">
    <location>
        <begin position="2"/>
        <end position="315"/>
    </location>
</feature>
<dbReference type="EMBL" id="VSSQ01003632">
    <property type="protein sequence ID" value="MPM21636.1"/>
    <property type="molecule type" value="Genomic_DNA"/>
</dbReference>
<dbReference type="PANTHER" id="PTHR43320:SF2">
    <property type="entry name" value="2-DEHYDRO-3-DEOXYGLUCONOKINASE_2-DEHYDRO-3-DEOXYGALACTONOKINASE"/>
    <property type="match status" value="1"/>
</dbReference>
<evidence type="ECO:0000256" key="1">
    <source>
        <dbReference type="ARBA" id="ARBA00010688"/>
    </source>
</evidence>
<gene>
    <name evidence="5" type="primary">kdgK_16</name>
    <name evidence="5" type="ORF">SDC9_68080</name>
</gene>
<name>A0A644XZF6_9ZZZZ</name>
<evidence type="ECO:0000256" key="3">
    <source>
        <dbReference type="ARBA" id="ARBA00022777"/>
    </source>
</evidence>
<dbReference type="Pfam" id="PF00294">
    <property type="entry name" value="PfkB"/>
    <property type="match status" value="1"/>
</dbReference>
<dbReference type="GO" id="GO:0008673">
    <property type="term" value="F:2-dehydro-3-deoxygluconokinase activity"/>
    <property type="evidence" value="ECO:0007669"/>
    <property type="project" value="UniProtKB-EC"/>
</dbReference>
<accession>A0A644XZF6</accession>
<protein>
    <submittedName>
        <fullName evidence="5">2-dehydro-3-deoxygluconokinase</fullName>
        <ecNumber evidence="5">2.7.1.45</ecNumber>
    </submittedName>
</protein>
<dbReference type="SUPFAM" id="SSF53613">
    <property type="entry name" value="Ribokinase-like"/>
    <property type="match status" value="1"/>
</dbReference>
<dbReference type="InterPro" id="IPR029056">
    <property type="entry name" value="Ribokinase-like"/>
</dbReference>